<keyword evidence="2" id="KW-1185">Reference proteome</keyword>
<organism evidence="1 2">
    <name type="scientific">Serendipita indica (strain DSM 11827)</name>
    <name type="common">Root endophyte fungus</name>
    <name type="synonym">Piriformospora indica</name>
    <dbReference type="NCBI Taxonomy" id="1109443"/>
    <lineage>
        <taxon>Eukaryota</taxon>
        <taxon>Fungi</taxon>
        <taxon>Dikarya</taxon>
        <taxon>Basidiomycota</taxon>
        <taxon>Agaricomycotina</taxon>
        <taxon>Agaricomycetes</taxon>
        <taxon>Sebacinales</taxon>
        <taxon>Serendipitaceae</taxon>
        <taxon>Serendipita</taxon>
    </lineage>
</organism>
<gene>
    <name evidence="1" type="ORF">PIIN_11440</name>
</gene>
<dbReference type="InParanoid" id="G4U1M0"/>
<dbReference type="HOGENOM" id="CLU_2868516_0_0_1"/>
<dbReference type="AlphaFoldDB" id="G4U1M0"/>
<protein>
    <submittedName>
        <fullName evidence="1">Uncharacterized protein</fullName>
    </submittedName>
</protein>
<accession>G4U1M0</accession>
<evidence type="ECO:0000313" key="2">
    <source>
        <dbReference type="Proteomes" id="UP000007148"/>
    </source>
</evidence>
<name>G4U1M0_SERID</name>
<reference evidence="1 2" key="1">
    <citation type="journal article" date="2011" name="PLoS Pathog.">
        <title>Endophytic Life Strategies Decoded by Genome and Transcriptome Analyses of the Mutualistic Root Symbiont Piriformospora indica.</title>
        <authorList>
            <person name="Zuccaro A."/>
            <person name="Lahrmann U."/>
            <person name="Guldener U."/>
            <person name="Langen G."/>
            <person name="Pfiffi S."/>
            <person name="Biedenkopf D."/>
            <person name="Wong P."/>
            <person name="Samans B."/>
            <person name="Grimm C."/>
            <person name="Basiewicz M."/>
            <person name="Murat C."/>
            <person name="Martin F."/>
            <person name="Kogel K.H."/>
        </authorList>
    </citation>
    <scope>NUCLEOTIDE SEQUENCE [LARGE SCALE GENOMIC DNA]</scope>
    <source>
        <strain evidence="1 2">DSM 11827</strain>
    </source>
</reference>
<comment type="caution">
    <text evidence="1">The sequence shown here is derived from an EMBL/GenBank/DDBJ whole genome shotgun (WGS) entry which is preliminary data.</text>
</comment>
<dbReference type="Proteomes" id="UP000007148">
    <property type="component" value="Unassembled WGS sequence"/>
</dbReference>
<proteinExistence type="predicted"/>
<sequence length="64" mass="6922">MANAGQPLSLSTTLMVASIEKFDRIKVFLHPHPSQARAKTKHSTRTAYVSSSGLKRSLGSLTPL</sequence>
<evidence type="ECO:0000313" key="1">
    <source>
        <dbReference type="EMBL" id="CCA77463.1"/>
    </source>
</evidence>
<dbReference type="EMBL" id="CAFZ01001626">
    <property type="protein sequence ID" value="CCA77463.1"/>
    <property type="molecule type" value="Genomic_DNA"/>
</dbReference>